<organism evidence="1 2">
    <name type="scientific">Protopolystoma xenopodis</name>
    <dbReference type="NCBI Taxonomy" id="117903"/>
    <lineage>
        <taxon>Eukaryota</taxon>
        <taxon>Metazoa</taxon>
        <taxon>Spiralia</taxon>
        <taxon>Lophotrochozoa</taxon>
        <taxon>Platyhelminthes</taxon>
        <taxon>Monogenea</taxon>
        <taxon>Polyopisthocotylea</taxon>
        <taxon>Polystomatidea</taxon>
        <taxon>Polystomatidae</taxon>
        <taxon>Protopolystoma</taxon>
    </lineage>
</organism>
<protein>
    <submittedName>
        <fullName evidence="1">Uncharacterized protein</fullName>
    </submittedName>
</protein>
<reference evidence="1" key="1">
    <citation type="submission" date="2018-11" db="EMBL/GenBank/DDBJ databases">
        <authorList>
            <consortium name="Pathogen Informatics"/>
        </authorList>
    </citation>
    <scope>NUCLEOTIDE SEQUENCE</scope>
</reference>
<accession>A0A448X7Q2</accession>
<proteinExistence type="predicted"/>
<keyword evidence="2" id="KW-1185">Reference proteome</keyword>
<comment type="caution">
    <text evidence="1">The sequence shown here is derived from an EMBL/GenBank/DDBJ whole genome shotgun (WGS) entry which is preliminary data.</text>
</comment>
<dbReference type="AlphaFoldDB" id="A0A448X7Q2"/>
<evidence type="ECO:0000313" key="2">
    <source>
        <dbReference type="Proteomes" id="UP000784294"/>
    </source>
</evidence>
<evidence type="ECO:0000313" key="1">
    <source>
        <dbReference type="EMBL" id="VEL30220.1"/>
    </source>
</evidence>
<dbReference type="EMBL" id="CAAALY010110497">
    <property type="protein sequence ID" value="VEL30220.1"/>
    <property type="molecule type" value="Genomic_DNA"/>
</dbReference>
<dbReference type="Proteomes" id="UP000784294">
    <property type="component" value="Unassembled WGS sequence"/>
</dbReference>
<gene>
    <name evidence="1" type="ORF">PXEA_LOCUS23660</name>
</gene>
<name>A0A448X7Q2_9PLAT</name>
<sequence length="37" mass="3857">MTSISLKKGVVSSMRQVNCASPIALSFNIPFVTQGGS</sequence>